<evidence type="ECO:0000256" key="6">
    <source>
        <dbReference type="ARBA" id="ARBA00022777"/>
    </source>
</evidence>
<dbReference type="InterPro" id="IPR004358">
    <property type="entry name" value="Sig_transdc_His_kin-like_C"/>
</dbReference>
<dbReference type="Pfam" id="PF08448">
    <property type="entry name" value="PAS_4"/>
    <property type="match status" value="1"/>
</dbReference>
<dbReference type="InterPro" id="IPR035965">
    <property type="entry name" value="PAS-like_dom_sf"/>
</dbReference>
<keyword evidence="11" id="KW-1185">Reference proteome</keyword>
<keyword evidence="8" id="KW-0902">Two-component regulatory system</keyword>
<dbReference type="InterPro" id="IPR013656">
    <property type="entry name" value="PAS_4"/>
</dbReference>
<evidence type="ECO:0000256" key="7">
    <source>
        <dbReference type="ARBA" id="ARBA00022840"/>
    </source>
</evidence>
<name>A0A975C685_9CAUL</name>
<dbReference type="GO" id="GO:0005524">
    <property type="term" value="F:ATP binding"/>
    <property type="evidence" value="ECO:0007669"/>
    <property type="project" value="UniProtKB-KW"/>
</dbReference>
<organism evidence="10 11">
    <name type="scientific">Brevundimonas goettingensis</name>
    <dbReference type="NCBI Taxonomy" id="2774190"/>
    <lineage>
        <taxon>Bacteria</taxon>
        <taxon>Pseudomonadati</taxon>
        <taxon>Pseudomonadota</taxon>
        <taxon>Alphaproteobacteria</taxon>
        <taxon>Caulobacterales</taxon>
        <taxon>Caulobacteraceae</taxon>
        <taxon>Brevundimonas</taxon>
    </lineage>
</organism>
<dbReference type="PANTHER" id="PTHR43065">
    <property type="entry name" value="SENSOR HISTIDINE KINASE"/>
    <property type="match status" value="1"/>
</dbReference>
<dbReference type="NCBIfam" id="TIGR00229">
    <property type="entry name" value="sensory_box"/>
    <property type="match status" value="1"/>
</dbReference>
<evidence type="ECO:0000256" key="1">
    <source>
        <dbReference type="ARBA" id="ARBA00000085"/>
    </source>
</evidence>
<dbReference type="PANTHER" id="PTHR43065:SF46">
    <property type="entry name" value="C4-DICARBOXYLATE TRANSPORT SENSOR PROTEIN DCTB"/>
    <property type="match status" value="1"/>
</dbReference>
<evidence type="ECO:0000259" key="9">
    <source>
        <dbReference type="PROSITE" id="PS50109"/>
    </source>
</evidence>
<comment type="catalytic activity">
    <reaction evidence="1">
        <text>ATP + protein L-histidine = ADP + protein N-phospho-L-histidine.</text>
        <dbReference type="EC" id="2.7.13.3"/>
    </reaction>
</comment>
<evidence type="ECO:0000313" key="11">
    <source>
        <dbReference type="Proteomes" id="UP000663918"/>
    </source>
</evidence>
<dbReference type="SUPFAM" id="SSF55874">
    <property type="entry name" value="ATPase domain of HSP90 chaperone/DNA topoisomerase II/histidine kinase"/>
    <property type="match status" value="1"/>
</dbReference>
<keyword evidence="6" id="KW-0418">Kinase</keyword>
<dbReference type="PROSITE" id="PS50109">
    <property type="entry name" value="HIS_KIN"/>
    <property type="match status" value="1"/>
</dbReference>
<dbReference type="InterPro" id="IPR003661">
    <property type="entry name" value="HisK_dim/P_dom"/>
</dbReference>
<dbReference type="EMBL" id="CP062222">
    <property type="protein sequence ID" value="QTC93199.1"/>
    <property type="molecule type" value="Genomic_DNA"/>
</dbReference>
<evidence type="ECO:0000256" key="4">
    <source>
        <dbReference type="ARBA" id="ARBA00022679"/>
    </source>
</evidence>
<proteinExistence type="predicted"/>
<accession>A0A975C685</accession>
<evidence type="ECO:0000256" key="3">
    <source>
        <dbReference type="ARBA" id="ARBA00022553"/>
    </source>
</evidence>
<dbReference type="Proteomes" id="UP000663918">
    <property type="component" value="Chromosome"/>
</dbReference>
<keyword evidence="5" id="KW-0547">Nucleotide-binding</keyword>
<protein>
    <recommendedName>
        <fullName evidence="2">histidine kinase</fullName>
        <ecNumber evidence="2">2.7.13.3</ecNumber>
    </recommendedName>
</protein>
<gene>
    <name evidence="10" type="ORF">IFJ75_04745</name>
</gene>
<dbReference type="KEGG" id="bgoe:IFJ75_04745"/>
<dbReference type="GO" id="GO:0000155">
    <property type="term" value="F:phosphorelay sensor kinase activity"/>
    <property type="evidence" value="ECO:0007669"/>
    <property type="project" value="InterPro"/>
</dbReference>
<dbReference type="Gene3D" id="1.10.287.130">
    <property type="match status" value="1"/>
</dbReference>
<dbReference type="InterPro" id="IPR005467">
    <property type="entry name" value="His_kinase_dom"/>
</dbReference>
<dbReference type="InterPro" id="IPR036097">
    <property type="entry name" value="HisK_dim/P_sf"/>
</dbReference>
<dbReference type="InterPro" id="IPR036890">
    <property type="entry name" value="HATPase_C_sf"/>
</dbReference>
<dbReference type="Gene3D" id="3.30.450.20">
    <property type="entry name" value="PAS domain"/>
    <property type="match status" value="1"/>
</dbReference>
<dbReference type="InterPro" id="IPR000014">
    <property type="entry name" value="PAS"/>
</dbReference>
<dbReference type="SMART" id="SM00388">
    <property type="entry name" value="HisKA"/>
    <property type="match status" value="1"/>
</dbReference>
<dbReference type="CDD" id="cd00130">
    <property type="entry name" value="PAS"/>
    <property type="match status" value="1"/>
</dbReference>
<keyword evidence="7" id="KW-0067">ATP-binding</keyword>
<evidence type="ECO:0000256" key="2">
    <source>
        <dbReference type="ARBA" id="ARBA00012438"/>
    </source>
</evidence>
<dbReference type="Pfam" id="PF02518">
    <property type="entry name" value="HATPase_c"/>
    <property type="match status" value="1"/>
</dbReference>
<dbReference type="CDD" id="cd00082">
    <property type="entry name" value="HisKA"/>
    <property type="match status" value="1"/>
</dbReference>
<sequence length="355" mass="38292">MLDAPMAVVAIDREGFIRSANATAEKFFGCNLSDTESVRITDLIPEFNVPALETSEGLDRLNSGGRSQGPGRHMRAMRTGGSEAFVDVQAARFSVRGEDFLTLFIQDVTAVVEAETAAQDLRLQITYNWRLNSLGEMASMVAHELNQPLSAVLNFLEAAQTLLNRPQIEPDKIRKFLASAAGQAERAADVIRRLRSLMSRDTGFHAEANLGEVVTEVMPILQINARELEADITVAIPQEACVRCDRVQIQQLIINLVRNALDAPVTGQKRRVLISSSPVEDGHRLLVEDNGPGVSDAVAARLFDPLASTKPGGMGLGLSICRTIVEAHGGAINHVPSTLGGAAFAFTLIERTADA</sequence>
<dbReference type="Gene3D" id="3.30.565.10">
    <property type="entry name" value="Histidine kinase-like ATPase, C-terminal domain"/>
    <property type="match status" value="1"/>
</dbReference>
<reference evidence="10" key="1">
    <citation type="submission" date="2020-09" db="EMBL/GenBank/DDBJ databases">
        <title>Brevundimonas sp. LVF2 isolated from a puddle in Goettingen, Germany.</title>
        <authorList>
            <person name="Friedrich I."/>
            <person name="Klassen A."/>
            <person name="Hannes N."/>
            <person name="Schneider D."/>
            <person name="Hertel R."/>
            <person name="Daniel R."/>
        </authorList>
    </citation>
    <scope>NUCLEOTIDE SEQUENCE</scope>
    <source>
        <strain evidence="10">LVF2</strain>
    </source>
</reference>
<dbReference type="PRINTS" id="PR00344">
    <property type="entry name" value="BCTRLSENSOR"/>
</dbReference>
<dbReference type="Pfam" id="PF00512">
    <property type="entry name" value="HisKA"/>
    <property type="match status" value="1"/>
</dbReference>
<feature type="domain" description="Histidine kinase" evidence="9">
    <location>
        <begin position="140"/>
        <end position="352"/>
    </location>
</feature>
<evidence type="ECO:0000256" key="8">
    <source>
        <dbReference type="ARBA" id="ARBA00023012"/>
    </source>
</evidence>
<dbReference type="SMART" id="SM00387">
    <property type="entry name" value="HATPase_c"/>
    <property type="match status" value="1"/>
</dbReference>
<dbReference type="SUPFAM" id="SSF47384">
    <property type="entry name" value="Homodimeric domain of signal transducing histidine kinase"/>
    <property type="match status" value="1"/>
</dbReference>
<keyword evidence="4" id="KW-0808">Transferase</keyword>
<dbReference type="SUPFAM" id="SSF55785">
    <property type="entry name" value="PYP-like sensor domain (PAS domain)"/>
    <property type="match status" value="1"/>
</dbReference>
<dbReference type="EC" id="2.7.13.3" evidence="2"/>
<evidence type="ECO:0000256" key="5">
    <source>
        <dbReference type="ARBA" id="ARBA00022741"/>
    </source>
</evidence>
<evidence type="ECO:0000313" key="10">
    <source>
        <dbReference type="EMBL" id="QTC93199.1"/>
    </source>
</evidence>
<keyword evidence="3" id="KW-0597">Phosphoprotein</keyword>
<dbReference type="AlphaFoldDB" id="A0A975C685"/>
<dbReference type="InterPro" id="IPR003594">
    <property type="entry name" value="HATPase_dom"/>
</dbReference>